<evidence type="ECO:0000256" key="1">
    <source>
        <dbReference type="SAM" id="Phobius"/>
    </source>
</evidence>
<dbReference type="AlphaFoldDB" id="A0A1H0WDA5"/>
<accession>A0A1H0WDA5</accession>
<dbReference type="Proteomes" id="UP000199497">
    <property type="component" value="Unassembled WGS sequence"/>
</dbReference>
<name>A0A1H0WDA5_9ACTN</name>
<organism evidence="2 3">
    <name type="scientific">Actinopolyspora xinjiangensis</name>
    <dbReference type="NCBI Taxonomy" id="405564"/>
    <lineage>
        <taxon>Bacteria</taxon>
        <taxon>Bacillati</taxon>
        <taxon>Actinomycetota</taxon>
        <taxon>Actinomycetes</taxon>
        <taxon>Actinopolysporales</taxon>
        <taxon>Actinopolysporaceae</taxon>
        <taxon>Actinopolyspora</taxon>
    </lineage>
</organism>
<feature type="transmembrane region" description="Helical" evidence="1">
    <location>
        <begin position="7"/>
        <end position="28"/>
    </location>
</feature>
<dbReference type="EMBL" id="FNJR01000011">
    <property type="protein sequence ID" value="SDP88543.1"/>
    <property type="molecule type" value="Genomic_DNA"/>
</dbReference>
<evidence type="ECO:0000313" key="3">
    <source>
        <dbReference type="Proteomes" id="UP000199497"/>
    </source>
</evidence>
<evidence type="ECO:0000313" key="2">
    <source>
        <dbReference type="EMBL" id="SDP88543.1"/>
    </source>
</evidence>
<sequence>MSCFDNVVRLYVAIVVANPLINTFFWHFARLVQIFGRLGAVYVAVSFKVNLRSPV</sequence>
<proteinExistence type="predicted"/>
<gene>
    <name evidence="2" type="ORF">SAMN04487905_111209</name>
</gene>
<keyword evidence="1" id="KW-0472">Membrane</keyword>
<reference evidence="3" key="1">
    <citation type="submission" date="2016-10" db="EMBL/GenBank/DDBJ databases">
        <authorList>
            <person name="Varghese N."/>
            <person name="Submissions S."/>
        </authorList>
    </citation>
    <scope>NUCLEOTIDE SEQUENCE [LARGE SCALE GENOMIC DNA]</scope>
    <source>
        <strain evidence="3">DSM 46732</strain>
    </source>
</reference>
<protein>
    <submittedName>
        <fullName evidence="2">Uncharacterized protein</fullName>
    </submittedName>
</protein>
<keyword evidence="1" id="KW-1133">Transmembrane helix</keyword>
<keyword evidence="3" id="KW-1185">Reference proteome</keyword>
<keyword evidence="1" id="KW-0812">Transmembrane</keyword>